<protein>
    <recommendedName>
        <fullName evidence="4">Ig-like domain-containing protein</fullName>
    </recommendedName>
</protein>
<dbReference type="STRING" id="2018661.A0A2A2JQ68"/>
<evidence type="ECO:0000256" key="3">
    <source>
        <dbReference type="ARBA" id="ARBA00023319"/>
    </source>
</evidence>
<evidence type="ECO:0000313" key="5">
    <source>
        <dbReference type="EMBL" id="PAV63793.1"/>
    </source>
</evidence>
<dbReference type="AlphaFoldDB" id="A0A2A2JQ68"/>
<evidence type="ECO:0000259" key="4">
    <source>
        <dbReference type="PROSITE" id="PS50835"/>
    </source>
</evidence>
<dbReference type="OrthoDB" id="504170at2759"/>
<dbReference type="SUPFAM" id="SSF48726">
    <property type="entry name" value="Immunoglobulin"/>
    <property type="match status" value="1"/>
</dbReference>
<accession>A0A2A2JQ68</accession>
<evidence type="ECO:0000313" key="6">
    <source>
        <dbReference type="Proteomes" id="UP000218231"/>
    </source>
</evidence>
<feature type="domain" description="Ig-like" evidence="4">
    <location>
        <begin position="5"/>
        <end position="97"/>
    </location>
</feature>
<dbReference type="FunFam" id="2.60.40.10:FF:000032">
    <property type="entry name" value="palladin isoform X1"/>
    <property type="match status" value="1"/>
</dbReference>
<comment type="caution">
    <text evidence="5">The sequence shown here is derived from an EMBL/GenBank/DDBJ whole genome shotgun (WGS) entry which is preliminary data.</text>
</comment>
<evidence type="ECO:0000256" key="1">
    <source>
        <dbReference type="ARBA" id="ARBA00022737"/>
    </source>
</evidence>
<dbReference type="InterPro" id="IPR013098">
    <property type="entry name" value="Ig_I-set"/>
</dbReference>
<dbReference type="EMBL" id="LIAE01010292">
    <property type="protein sequence ID" value="PAV63793.1"/>
    <property type="molecule type" value="Genomic_DNA"/>
</dbReference>
<sequence length="109" mass="12570">MVLAPFFEKPPSLIQAPDGSILFECICNANPQPTIKWYFKGKELTGDRYVMKIKKMVGKWTVTMNMKNQTQDDQGVYKVEATNEKGQHAVEQQYVFKQTGKEVFKTQMD</sequence>
<dbReference type="InterPro" id="IPR003598">
    <property type="entry name" value="Ig_sub2"/>
</dbReference>
<name>A0A2A2JQ68_9BILA</name>
<dbReference type="Proteomes" id="UP000218231">
    <property type="component" value="Unassembled WGS sequence"/>
</dbReference>
<organism evidence="5 6">
    <name type="scientific">Diploscapter pachys</name>
    <dbReference type="NCBI Taxonomy" id="2018661"/>
    <lineage>
        <taxon>Eukaryota</taxon>
        <taxon>Metazoa</taxon>
        <taxon>Ecdysozoa</taxon>
        <taxon>Nematoda</taxon>
        <taxon>Chromadorea</taxon>
        <taxon>Rhabditida</taxon>
        <taxon>Rhabditina</taxon>
        <taxon>Rhabditomorpha</taxon>
        <taxon>Rhabditoidea</taxon>
        <taxon>Rhabditidae</taxon>
        <taxon>Diploscapter</taxon>
    </lineage>
</organism>
<dbReference type="Gene3D" id="2.60.40.10">
    <property type="entry name" value="Immunoglobulins"/>
    <property type="match status" value="1"/>
</dbReference>
<dbReference type="SMART" id="SM00408">
    <property type="entry name" value="IGc2"/>
    <property type="match status" value="1"/>
</dbReference>
<keyword evidence="3" id="KW-0393">Immunoglobulin domain</keyword>
<proteinExistence type="predicted"/>
<dbReference type="PANTHER" id="PTHR47633:SF8">
    <property type="entry name" value="SPEG NEIGHBOR PROTEIN"/>
    <property type="match status" value="1"/>
</dbReference>
<dbReference type="PROSITE" id="PS50835">
    <property type="entry name" value="IG_LIKE"/>
    <property type="match status" value="1"/>
</dbReference>
<dbReference type="PANTHER" id="PTHR47633">
    <property type="entry name" value="IMMUNOGLOBULIN"/>
    <property type="match status" value="1"/>
</dbReference>
<dbReference type="InterPro" id="IPR013783">
    <property type="entry name" value="Ig-like_fold"/>
</dbReference>
<keyword evidence="1" id="KW-0677">Repeat</keyword>
<dbReference type="InterPro" id="IPR036179">
    <property type="entry name" value="Ig-like_dom_sf"/>
</dbReference>
<keyword evidence="6" id="KW-1185">Reference proteome</keyword>
<gene>
    <name evidence="5" type="ORF">WR25_26304</name>
</gene>
<keyword evidence="2" id="KW-1015">Disulfide bond</keyword>
<dbReference type="GO" id="GO:0004672">
    <property type="term" value="F:protein kinase activity"/>
    <property type="evidence" value="ECO:0007669"/>
    <property type="project" value="TreeGrafter"/>
</dbReference>
<dbReference type="InterPro" id="IPR007110">
    <property type="entry name" value="Ig-like_dom"/>
</dbReference>
<dbReference type="Pfam" id="PF07679">
    <property type="entry name" value="I-set"/>
    <property type="match status" value="1"/>
</dbReference>
<reference evidence="5 6" key="1">
    <citation type="journal article" date="2017" name="Curr. Biol.">
        <title>Genome architecture and evolution of a unichromosomal asexual nematode.</title>
        <authorList>
            <person name="Fradin H."/>
            <person name="Zegar C."/>
            <person name="Gutwein M."/>
            <person name="Lucas J."/>
            <person name="Kovtun M."/>
            <person name="Corcoran D."/>
            <person name="Baugh L.R."/>
            <person name="Kiontke K."/>
            <person name="Gunsalus K."/>
            <person name="Fitch D.H."/>
            <person name="Piano F."/>
        </authorList>
    </citation>
    <scope>NUCLEOTIDE SEQUENCE [LARGE SCALE GENOMIC DNA]</scope>
    <source>
        <strain evidence="5">PF1309</strain>
    </source>
</reference>
<evidence type="ECO:0000256" key="2">
    <source>
        <dbReference type="ARBA" id="ARBA00023157"/>
    </source>
</evidence>